<dbReference type="Gene3D" id="3.40.50.620">
    <property type="entry name" value="HUPs"/>
    <property type="match status" value="1"/>
</dbReference>
<dbReference type="Pfam" id="PF00582">
    <property type="entry name" value="Usp"/>
    <property type="match status" value="1"/>
</dbReference>
<organism evidence="3 4">
    <name type="scientific">Synchytrium microbalum</name>
    <dbReference type="NCBI Taxonomy" id="1806994"/>
    <lineage>
        <taxon>Eukaryota</taxon>
        <taxon>Fungi</taxon>
        <taxon>Fungi incertae sedis</taxon>
        <taxon>Chytridiomycota</taxon>
        <taxon>Chytridiomycota incertae sedis</taxon>
        <taxon>Chytridiomycetes</taxon>
        <taxon>Synchytriales</taxon>
        <taxon>Synchytriaceae</taxon>
        <taxon>Synchytrium</taxon>
    </lineage>
</organism>
<dbReference type="SUPFAM" id="SSF52402">
    <property type="entry name" value="Adenine nucleotide alpha hydrolases-like"/>
    <property type="match status" value="1"/>
</dbReference>
<reference evidence="3 4" key="1">
    <citation type="journal article" date="2019" name="Sci. Rep.">
        <title>Comparative genomics of chytrid fungi reveal insights into the obligate biotrophic and pathogenic lifestyle of Synchytrium endobioticum.</title>
        <authorList>
            <person name="van de Vossenberg B.T.L.H."/>
            <person name="Warris S."/>
            <person name="Nguyen H.D.T."/>
            <person name="van Gent-Pelzer M.P.E."/>
            <person name="Joly D.L."/>
            <person name="van de Geest H.C."/>
            <person name="Bonants P.J.M."/>
            <person name="Smith D.S."/>
            <person name="Levesque C.A."/>
            <person name="van der Lee T.A.J."/>
        </authorList>
    </citation>
    <scope>NUCLEOTIDE SEQUENCE [LARGE SCALE GENOMIC DNA]</scope>
    <source>
        <strain evidence="3 4">JEL517</strain>
    </source>
</reference>
<evidence type="ECO:0000313" key="4">
    <source>
        <dbReference type="Proteomes" id="UP000319731"/>
    </source>
</evidence>
<dbReference type="AlphaFoldDB" id="A0A507C595"/>
<feature type="region of interest" description="Disordered" evidence="1">
    <location>
        <begin position="228"/>
        <end position="249"/>
    </location>
</feature>
<dbReference type="Proteomes" id="UP000319731">
    <property type="component" value="Unassembled WGS sequence"/>
</dbReference>
<dbReference type="InterPro" id="IPR006016">
    <property type="entry name" value="UspA"/>
</dbReference>
<gene>
    <name evidence="3" type="ORF">SmJEL517_g04240</name>
</gene>
<dbReference type="RefSeq" id="XP_031023870.1">
    <property type="nucleotide sequence ID" value="XM_031170168.1"/>
</dbReference>
<protein>
    <recommendedName>
        <fullName evidence="2">UspA domain-containing protein</fullName>
    </recommendedName>
</protein>
<feature type="region of interest" description="Disordered" evidence="1">
    <location>
        <begin position="1"/>
        <end position="38"/>
    </location>
</feature>
<feature type="compositionally biased region" description="Low complexity" evidence="1">
    <location>
        <begin position="231"/>
        <end position="249"/>
    </location>
</feature>
<accession>A0A507C595</accession>
<dbReference type="GeneID" id="42005465"/>
<dbReference type="PANTHER" id="PTHR31964:SF113">
    <property type="entry name" value="USPA DOMAIN-CONTAINING PROTEIN"/>
    <property type="match status" value="1"/>
</dbReference>
<dbReference type="OrthoDB" id="843225at2759"/>
<dbReference type="InterPro" id="IPR014729">
    <property type="entry name" value="Rossmann-like_a/b/a_fold"/>
</dbReference>
<dbReference type="PRINTS" id="PR01438">
    <property type="entry name" value="UNVRSLSTRESS"/>
</dbReference>
<dbReference type="PANTHER" id="PTHR31964">
    <property type="entry name" value="ADENINE NUCLEOTIDE ALPHA HYDROLASES-LIKE SUPERFAMILY PROTEIN"/>
    <property type="match status" value="1"/>
</dbReference>
<evidence type="ECO:0000259" key="2">
    <source>
        <dbReference type="Pfam" id="PF00582"/>
    </source>
</evidence>
<proteinExistence type="predicted"/>
<dbReference type="EMBL" id="QEAO01000027">
    <property type="protein sequence ID" value="TPX32713.1"/>
    <property type="molecule type" value="Genomic_DNA"/>
</dbReference>
<sequence length="249" mass="26406">MATTASTPAVATTAAPAAATDAAPAPAASGDHEVAQHTKEDHVITRTVVIALDSSPFSDHAFNWACEVNLLFETVNIGASFGHVAHILYSKQNFVKSDSDLVVLISVRSVATVPGPYGAAYMDFTGIPNTYASNIESEYLTQMEEANRAASHALLQQYGAKLKKSNIACKAIAMRGDPRDEITRKVQELNADVLVVGSRGLGAIKRTFLGSVSDYLVHHVVLVVRDREDQAQPPTQSAAVPVPVPAASK</sequence>
<feature type="compositionally biased region" description="Low complexity" evidence="1">
    <location>
        <begin position="1"/>
        <end position="28"/>
    </location>
</feature>
<dbReference type="InterPro" id="IPR006015">
    <property type="entry name" value="Universal_stress_UspA"/>
</dbReference>
<feature type="domain" description="UspA" evidence="2">
    <location>
        <begin position="140"/>
        <end position="220"/>
    </location>
</feature>
<keyword evidence="4" id="KW-1185">Reference proteome</keyword>
<evidence type="ECO:0000313" key="3">
    <source>
        <dbReference type="EMBL" id="TPX32713.1"/>
    </source>
</evidence>
<evidence type="ECO:0000256" key="1">
    <source>
        <dbReference type="SAM" id="MobiDB-lite"/>
    </source>
</evidence>
<name>A0A507C595_9FUNG</name>
<comment type="caution">
    <text evidence="3">The sequence shown here is derived from an EMBL/GenBank/DDBJ whole genome shotgun (WGS) entry which is preliminary data.</text>
</comment>
<dbReference type="CDD" id="cd23659">
    <property type="entry name" value="USP_At3g01520-like"/>
    <property type="match status" value="1"/>
</dbReference>
<dbReference type="STRING" id="1806994.A0A507C595"/>